<comment type="caution">
    <text evidence="3">The sequence shown here is derived from an EMBL/GenBank/DDBJ whole genome shotgun (WGS) entry which is preliminary data.</text>
</comment>
<dbReference type="PANTHER" id="PTHR46411:SF3">
    <property type="entry name" value="AAA+ ATPASE DOMAIN-CONTAINING PROTEIN"/>
    <property type="match status" value="1"/>
</dbReference>
<dbReference type="EMBL" id="RSCE01000006">
    <property type="protein sequence ID" value="RSH82039.1"/>
    <property type="molecule type" value="Genomic_DNA"/>
</dbReference>
<name>A0A427XT70_9TREE</name>
<evidence type="ECO:0000259" key="2">
    <source>
        <dbReference type="SMART" id="SM00382"/>
    </source>
</evidence>
<feature type="domain" description="AAA+ ATPase" evidence="2">
    <location>
        <begin position="377"/>
        <end position="504"/>
    </location>
</feature>
<dbReference type="STRING" id="105984.A0A427XT70"/>
<keyword evidence="4" id="KW-1185">Reference proteome</keyword>
<dbReference type="Proteomes" id="UP000279236">
    <property type="component" value="Unassembled WGS sequence"/>
</dbReference>
<protein>
    <recommendedName>
        <fullName evidence="2">AAA+ ATPase domain-containing protein</fullName>
    </recommendedName>
</protein>
<proteinExistence type="predicted"/>
<dbReference type="Pfam" id="PF22942">
    <property type="entry name" value="DUF7025"/>
    <property type="match status" value="1"/>
</dbReference>
<dbReference type="Pfam" id="PF00004">
    <property type="entry name" value="AAA"/>
    <property type="match status" value="1"/>
</dbReference>
<dbReference type="InterPro" id="IPR027417">
    <property type="entry name" value="P-loop_NTPase"/>
</dbReference>
<dbReference type="SUPFAM" id="SSF52540">
    <property type="entry name" value="P-loop containing nucleoside triphosphate hydrolases"/>
    <property type="match status" value="1"/>
</dbReference>
<dbReference type="CDD" id="cd19481">
    <property type="entry name" value="RecA-like_protease"/>
    <property type="match status" value="1"/>
</dbReference>
<feature type="region of interest" description="Disordered" evidence="1">
    <location>
        <begin position="1"/>
        <end position="55"/>
    </location>
</feature>
<dbReference type="OrthoDB" id="10042665at2759"/>
<dbReference type="GO" id="GO:0005524">
    <property type="term" value="F:ATP binding"/>
    <property type="evidence" value="ECO:0007669"/>
    <property type="project" value="InterPro"/>
</dbReference>
<dbReference type="Gene3D" id="3.40.50.300">
    <property type="entry name" value="P-loop containing nucleotide triphosphate hydrolases"/>
    <property type="match status" value="1"/>
</dbReference>
<dbReference type="RefSeq" id="XP_028476494.1">
    <property type="nucleotide sequence ID" value="XM_028623561.1"/>
</dbReference>
<dbReference type="InterPro" id="IPR003593">
    <property type="entry name" value="AAA+_ATPase"/>
</dbReference>
<evidence type="ECO:0000256" key="1">
    <source>
        <dbReference type="SAM" id="MobiDB-lite"/>
    </source>
</evidence>
<dbReference type="InterPro" id="IPR003959">
    <property type="entry name" value="ATPase_AAA_core"/>
</dbReference>
<sequence>MPLAIRHAAFNVEKAREPPPKGTLHTTSSGVSYTEVDEIEDEDGKWSRAPTPPPLRDEDDGEAFVAHHRLASSGNILETMTWIELYNNGLVMALRKRFPHNNHLHDREPGAAMRALLDFIDERYNQRLELPQNTTIYPLLWWFFRPGTEVEADDNTGQRTAYVVSNWWYDYNGFRAKVSCRQWTGEAFQVIWTTLSQSEFTDVRNISDLNFWPLSAAHKAKLEARGKVYAEQYIGIVHASYNGSFYVKSTVGFVPEPGSGRVMIDVATFRRLHPRENIFPDDINRKELKRGLQPPAAKLPDDELFLLPSYIHAFSLRKKRWGHFLIDRLAPVEWNSSAFDHLVIPPEYRSVVQCLVDVHTGVLGDSLVADIVKGKGEGVMMAFHGRPGTGKTLTAEAVSEHLKTPLYMVSAGELGTNASTLEQKLNAVLELATVWKAVLLIDEADIFLQKRATSDIERNALVGVFLRLLEYYNGVLIVTTNRLEDLDEAFASRFSLTLPFRDLNVESRKSIWKTASILLLTRAGFDIAELAGCEVNGRVIKQTVRTAQALALSAGVPLAMEHIRRVQQLGMLGM</sequence>
<reference evidence="3 4" key="1">
    <citation type="submission" date="2018-11" db="EMBL/GenBank/DDBJ databases">
        <title>Genome sequence of Apiotrichum porosum DSM 27194.</title>
        <authorList>
            <person name="Aliyu H."/>
            <person name="Gorte O."/>
            <person name="Ochsenreither K."/>
        </authorList>
    </citation>
    <scope>NUCLEOTIDE SEQUENCE [LARGE SCALE GENOMIC DNA]</scope>
    <source>
        <strain evidence="3 4">DSM 27194</strain>
    </source>
</reference>
<dbReference type="AlphaFoldDB" id="A0A427XT70"/>
<dbReference type="PANTHER" id="PTHR46411">
    <property type="entry name" value="FAMILY ATPASE, PUTATIVE-RELATED"/>
    <property type="match status" value="1"/>
</dbReference>
<organism evidence="3 4">
    <name type="scientific">Apiotrichum porosum</name>
    <dbReference type="NCBI Taxonomy" id="105984"/>
    <lineage>
        <taxon>Eukaryota</taxon>
        <taxon>Fungi</taxon>
        <taxon>Dikarya</taxon>
        <taxon>Basidiomycota</taxon>
        <taxon>Agaricomycotina</taxon>
        <taxon>Tremellomycetes</taxon>
        <taxon>Trichosporonales</taxon>
        <taxon>Trichosporonaceae</taxon>
        <taxon>Apiotrichum</taxon>
    </lineage>
</organism>
<dbReference type="GeneID" id="39592786"/>
<dbReference type="SMART" id="SM00382">
    <property type="entry name" value="AAA"/>
    <property type="match status" value="1"/>
</dbReference>
<dbReference type="InterPro" id="IPR054289">
    <property type="entry name" value="DUF7025"/>
</dbReference>
<gene>
    <name evidence="3" type="ORF">EHS24_008243</name>
</gene>
<dbReference type="GO" id="GO:0016887">
    <property type="term" value="F:ATP hydrolysis activity"/>
    <property type="evidence" value="ECO:0007669"/>
    <property type="project" value="InterPro"/>
</dbReference>
<evidence type="ECO:0000313" key="3">
    <source>
        <dbReference type="EMBL" id="RSH82039.1"/>
    </source>
</evidence>
<accession>A0A427XT70</accession>
<evidence type="ECO:0000313" key="4">
    <source>
        <dbReference type="Proteomes" id="UP000279236"/>
    </source>
</evidence>